<accession>A0A2T3ZAC2</accession>
<evidence type="ECO:0000256" key="2">
    <source>
        <dbReference type="ARBA" id="ARBA00022771"/>
    </source>
</evidence>
<reference evidence="5 6" key="1">
    <citation type="submission" date="2016-07" db="EMBL/GenBank/DDBJ databases">
        <title>Multiple horizontal gene transfer events from other fungi enriched the ability of initially mycotrophic Trichoderma (Ascomycota) to feed on dead plant biomass.</title>
        <authorList>
            <consortium name="DOE Joint Genome Institute"/>
            <person name="Aerts A."/>
            <person name="Atanasova L."/>
            <person name="Chenthamara K."/>
            <person name="Zhang J."/>
            <person name="Grujic M."/>
            <person name="Henrissat B."/>
            <person name="Kuo A."/>
            <person name="Salamov A."/>
            <person name="Lipzen A."/>
            <person name="Labutti K."/>
            <person name="Barry K."/>
            <person name="Miao Y."/>
            <person name="Rahimi M.J."/>
            <person name="Shen Q."/>
            <person name="Grigoriev I.V."/>
            <person name="Kubicek C.P."/>
            <person name="Druzhinina I.S."/>
        </authorList>
    </citation>
    <scope>NUCLEOTIDE SEQUENCE [LARGE SCALE GENOMIC DNA]</scope>
    <source>
        <strain evidence="5 6">CBS 433.97</strain>
    </source>
</reference>
<keyword evidence="3" id="KW-0862">Zinc</keyword>
<dbReference type="EMBL" id="KZ679261">
    <property type="protein sequence ID" value="PTB41761.1"/>
    <property type="molecule type" value="Genomic_DNA"/>
</dbReference>
<evidence type="ECO:0000256" key="1">
    <source>
        <dbReference type="ARBA" id="ARBA00022723"/>
    </source>
</evidence>
<feature type="domain" description="3CxxC-type" evidence="4">
    <location>
        <begin position="51"/>
        <end position="149"/>
    </location>
</feature>
<keyword evidence="6" id="KW-1185">Reference proteome</keyword>
<dbReference type="SMART" id="SM01328">
    <property type="entry name" value="zf-3CxxC"/>
    <property type="match status" value="1"/>
</dbReference>
<sequence length="159" mass="18614">MTRKKAKSNKKWAMYPSLHDEVSLLLEEDDLHLDFCKIDDAETCIREYDTNIMGRFICHNDKCGSNGWSSNMVAITIRMYPNDRYNARVYYQRCKGCNRLSKPLLNNTYAERIAYRIKKWYGIQLETPYYSEQSNGPHQSSLCEGCKDGHCSELKKTFV</sequence>
<evidence type="ECO:0000313" key="5">
    <source>
        <dbReference type="EMBL" id="PTB41761.1"/>
    </source>
</evidence>
<dbReference type="OrthoDB" id="8121437at2759"/>
<organism evidence="5 6">
    <name type="scientific">Trichoderma asperellum (strain ATCC 204424 / CBS 433.97 / NBRC 101777)</name>
    <dbReference type="NCBI Taxonomy" id="1042311"/>
    <lineage>
        <taxon>Eukaryota</taxon>
        <taxon>Fungi</taxon>
        <taxon>Dikarya</taxon>
        <taxon>Ascomycota</taxon>
        <taxon>Pezizomycotina</taxon>
        <taxon>Sordariomycetes</taxon>
        <taxon>Hypocreomycetidae</taxon>
        <taxon>Hypocreales</taxon>
        <taxon>Hypocreaceae</taxon>
        <taxon>Trichoderma</taxon>
    </lineage>
</organism>
<evidence type="ECO:0000313" key="6">
    <source>
        <dbReference type="Proteomes" id="UP000240493"/>
    </source>
</evidence>
<evidence type="ECO:0000259" key="4">
    <source>
        <dbReference type="SMART" id="SM01328"/>
    </source>
</evidence>
<name>A0A2T3ZAC2_TRIA4</name>
<dbReference type="Proteomes" id="UP000240493">
    <property type="component" value="Unassembled WGS sequence"/>
</dbReference>
<keyword evidence="1" id="KW-0479">Metal-binding</keyword>
<dbReference type="GO" id="GO:0008270">
    <property type="term" value="F:zinc ion binding"/>
    <property type="evidence" value="ECO:0007669"/>
    <property type="project" value="UniProtKB-KW"/>
</dbReference>
<dbReference type="STRING" id="1042311.A0A2T3ZAC2"/>
<protein>
    <recommendedName>
        <fullName evidence="4">3CxxC-type domain-containing protein</fullName>
    </recommendedName>
</protein>
<evidence type="ECO:0000256" key="3">
    <source>
        <dbReference type="ARBA" id="ARBA00022833"/>
    </source>
</evidence>
<dbReference type="InterPro" id="IPR027377">
    <property type="entry name" value="ZAR1/RTP1-5-like_Znf-3CxxC"/>
</dbReference>
<gene>
    <name evidence="5" type="ORF">M441DRAFT_192868</name>
</gene>
<dbReference type="Pfam" id="PF13695">
    <property type="entry name" value="Zn_ribbon_3CxxC"/>
    <property type="match status" value="1"/>
</dbReference>
<proteinExistence type="predicted"/>
<dbReference type="AlphaFoldDB" id="A0A2T3ZAC2"/>
<keyword evidence="2" id="KW-0863">Zinc-finger</keyword>